<evidence type="ECO:0000256" key="2">
    <source>
        <dbReference type="SAM" id="Phobius"/>
    </source>
</evidence>
<dbReference type="EMBL" id="CAJPVJ010004128">
    <property type="protein sequence ID" value="CAG2168315.1"/>
    <property type="molecule type" value="Genomic_DNA"/>
</dbReference>
<gene>
    <name evidence="3" type="ORF">ONB1V03_LOCUS7805</name>
</gene>
<dbReference type="Proteomes" id="UP000728032">
    <property type="component" value="Unassembled WGS sequence"/>
</dbReference>
<evidence type="ECO:0000313" key="4">
    <source>
        <dbReference type="Proteomes" id="UP000728032"/>
    </source>
</evidence>
<keyword evidence="2" id="KW-0472">Membrane</keyword>
<reference evidence="3" key="1">
    <citation type="submission" date="2020-11" db="EMBL/GenBank/DDBJ databases">
        <authorList>
            <person name="Tran Van P."/>
        </authorList>
    </citation>
    <scope>NUCLEOTIDE SEQUENCE</scope>
</reference>
<keyword evidence="2" id="KW-0812">Transmembrane</keyword>
<evidence type="ECO:0000313" key="3">
    <source>
        <dbReference type="EMBL" id="CAD7650426.1"/>
    </source>
</evidence>
<organism evidence="3">
    <name type="scientific">Oppiella nova</name>
    <dbReference type="NCBI Taxonomy" id="334625"/>
    <lineage>
        <taxon>Eukaryota</taxon>
        <taxon>Metazoa</taxon>
        <taxon>Ecdysozoa</taxon>
        <taxon>Arthropoda</taxon>
        <taxon>Chelicerata</taxon>
        <taxon>Arachnida</taxon>
        <taxon>Acari</taxon>
        <taxon>Acariformes</taxon>
        <taxon>Sarcoptiformes</taxon>
        <taxon>Oribatida</taxon>
        <taxon>Brachypylina</taxon>
        <taxon>Oppioidea</taxon>
        <taxon>Oppiidae</taxon>
        <taxon>Oppiella</taxon>
    </lineage>
</organism>
<dbReference type="OrthoDB" id="6516685at2759"/>
<dbReference type="AlphaFoldDB" id="A0A7R9QM44"/>
<name>A0A7R9QM44_9ACAR</name>
<keyword evidence="4" id="KW-1185">Reference proteome</keyword>
<protein>
    <submittedName>
        <fullName evidence="3">Uncharacterized protein</fullName>
    </submittedName>
</protein>
<feature type="transmembrane region" description="Helical" evidence="2">
    <location>
        <begin position="196"/>
        <end position="216"/>
    </location>
</feature>
<accession>A0A7R9QM44</accession>
<proteinExistence type="predicted"/>
<feature type="compositionally biased region" description="Low complexity" evidence="1">
    <location>
        <begin position="1"/>
        <end position="18"/>
    </location>
</feature>
<evidence type="ECO:0000256" key="1">
    <source>
        <dbReference type="SAM" id="MobiDB-lite"/>
    </source>
</evidence>
<keyword evidence="2" id="KW-1133">Transmembrane helix</keyword>
<feature type="region of interest" description="Disordered" evidence="1">
    <location>
        <begin position="1"/>
        <end position="98"/>
    </location>
</feature>
<sequence length="279" mass="30783">MMESSSSEELSQSLSGSQYDAQNASDEWTILSDNDDMDDQHMDVDGEHDSDDDNRRPLAATAPEDKTTTEEIDNECNHKNELQVNGNPVESLDEQQMPDTTSDIDVIDEDDLDSSDDELSTASLCSSSVVSQTSNLSFLRDQYLRQQLLSPDFATEDLSESSSLNYRELGSEVELKRGTRAYVHTPNTGLNGKLNLILILSVSTVVGLGIGNFIGWSNHWNKHKQLSLGQVLKLKQLQDELVVCMQDQANKGTDQSIKSILHSSLSGSRSLELIIGSQL</sequence>
<dbReference type="EMBL" id="OC918953">
    <property type="protein sequence ID" value="CAD7650426.1"/>
    <property type="molecule type" value="Genomic_DNA"/>
</dbReference>
<feature type="compositionally biased region" description="Basic and acidic residues" evidence="1">
    <location>
        <begin position="63"/>
        <end position="81"/>
    </location>
</feature>